<dbReference type="Proteomes" id="UP001597459">
    <property type="component" value="Unassembled WGS sequence"/>
</dbReference>
<dbReference type="InterPro" id="IPR029045">
    <property type="entry name" value="ClpP/crotonase-like_dom_sf"/>
</dbReference>
<dbReference type="PANTHER" id="PTHR32060:SF30">
    <property type="entry name" value="CARBOXY-TERMINAL PROCESSING PROTEASE CTPA"/>
    <property type="match status" value="1"/>
</dbReference>
<comment type="caution">
    <text evidence="2">The sequence shown here is derived from an EMBL/GenBank/DDBJ whole genome shotgun (WGS) entry which is preliminary data.</text>
</comment>
<dbReference type="InterPro" id="IPR005151">
    <property type="entry name" value="Tail-specific_protease"/>
</dbReference>
<dbReference type="EMBL" id="JBHULX010000002">
    <property type="protein sequence ID" value="MFD2589932.1"/>
    <property type="molecule type" value="Genomic_DNA"/>
</dbReference>
<feature type="domain" description="Tail specific protease" evidence="1">
    <location>
        <begin position="241"/>
        <end position="456"/>
    </location>
</feature>
<dbReference type="Pfam" id="PF03572">
    <property type="entry name" value="Peptidase_S41"/>
    <property type="match status" value="1"/>
</dbReference>
<dbReference type="PANTHER" id="PTHR32060">
    <property type="entry name" value="TAIL-SPECIFIC PROTEASE"/>
    <property type="match status" value="1"/>
</dbReference>
<gene>
    <name evidence="2" type="ORF">ACFSTE_03760</name>
</gene>
<accession>A0ABW5N4L4</accession>
<dbReference type="SUPFAM" id="SSF52096">
    <property type="entry name" value="ClpP/crotonase"/>
    <property type="match status" value="1"/>
</dbReference>
<reference evidence="3" key="1">
    <citation type="journal article" date="2019" name="Int. J. Syst. Evol. Microbiol.">
        <title>The Global Catalogue of Microorganisms (GCM) 10K type strain sequencing project: providing services to taxonomists for standard genome sequencing and annotation.</title>
        <authorList>
            <consortium name="The Broad Institute Genomics Platform"/>
            <consortium name="The Broad Institute Genome Sequencing Center for Infectious Disease"/>
            <person name="Wu L."/>
            <person name="Ma J."/>
        </authorList>
    </citation>
    <scope>NUCLEOTIDE SEQUENCE [LARGE SCALE GENOMIC DNA]</scope>
    <source>
        <strain evidence="3">KCTC 42423</strain>
    </source>
</reference>
<evidence type="ECO:0000313" key="3">
    <source>
        <dbReference type="Proteomes" id="UP001597459"/>
    </source>
</evidence>
<dbReference type="RefSeq" id="WP_378256127.1">
    <property type="nucleotide sequence ID" value="NZ_JBHSJV010000001.1"/>
</dbReference>
<protein>
    <submittedName>
        <fullName evidence="2">S41 family peptidase</fullName>
    </submittedName>
</protein>
<dbReference type="Gene3D" id="3.90.226.10">
    <property type="entry name" value="2-enoyl-CoA Hydratase, Chain A, domain 1"/>
    <property type="match status" value="1"/>
</dbReference>
<proteinExistence type="predicted"/>
<organism evidence="2 3">
    <name type="scientific">Aquimarina hainanensis</name>
    <dbReference type="NCBI Taxonomy" id="1578017"/>
    <lineage>
        <taxon>Bacteria</taxon>
        <taxon>Pseudomonadati</taxon>
        <taxon>Bacteroidota</taxon>
        <taxon>Flavobacteriia</taxon>
        <taxon>Flavobacteriales</taxon>
        <taxon>Flavobacteriaceae</taxon>
        <taxon>Aquimarina</taxon>
    </lineage>
</organism>
<name>A0ABW5N4L4_9FLAO</name>
<evidence type="ECO:0000313" key="2">
    <source>
        <dbReference type="EMBL" id="MFD2589932.1"/>
    </source>
</evidence>
<evidence type="ECO:0000259" key="1">
    <source>
        <dbReference type="Pfam" id="PF03572"/>
    </source>
</evidence>
<keyword evidence="3" id="KW-1185">Reference proteome</keyword>
<sequence length="484" mass="56251">MKKHVPFILVLLIQFGFSQEIDIEKLTLDDYLSDLETLDKTIEAQHPNPYKYVSKELQLKNKKNAIKRLKKEPSYHHFIQALNRFGDGHLSYTPPEDFIDYTIMNDIFFPFPVLVRGGKMFINYKNTTLPFGTEITAIEKIATKEIIDKLHYYIHGDGYIKTNTETNISSDFPFYYSNYIQKNVTSFSIEYKNINTGTLKTIQVPAVDYYELYRRAFQAMHPINKLEQYKTIHGHYLPDSKTGILTVNSFNINEAYAYKEFSKFFKKMNADQYKTVIIDIRNNPGGNPNIAALLFSFITDTNFKNLFNYKTSTIKLYSENLIDENGAPVGYEGIKNFENFLYQRFDKKDSIYIGNDRLKEGILENFPPDKDNFKGTVYTTIGGNTFSAAVYFAKLFKDHKRGSIVGIETGGNENTTFAGWFMNYKLPKTKLRVRIPITELYFGDVIDTPHGIIPDHIVPVDQYMKYLLEEKDPELQFILDREHK</sequence>